<keyword evidence="2" id="KW-1185">Reference proteome</keyword>
<dbReference type="EMBL" id="SRPF01000002">
    <property type="protein sequence ID" value="TGN40181.1"/>
    <property type="molecule type" value="Genomic_DNA"/>
</dbReference>
<sequence>MFAGKRPGNLGVKDGKLAACPGTPNCVSSQASSPRQRVMPLRISGDPGAEMRRLTDVVNNMSGTRLVDEGENYLYFECSSKLLGFVDDLEFFCDPDEGVVHVRSASRLGYSDLGVNRKRVEGIRRKFELA</sequence>
<dbReference type="Pfam" id="PF07386">
    <property type="entry name" value="DUF1499"/>
    <property type="match status" value="1"/>
</dbReference>
<dbReference type="PANTHER" id="PTHR34801">
    <property type="entry name" value="EXPRESSED PROTEIN"/>
    <property type="match status" value="1"/>
</dbReference>
<protein>
    <submittedName>
        <fullName evidence="1">DUF1499 domain-containing protein</fullName>
    </submittedName>
</protein>
<gene>
    <name evidence="1" type="ORF">E5Q11_07805</name>
</gene>
<dbReference type="AlphaFoldDB" id="A0A4Z1C1Z1"/>
<dbReference type="Proteomes" id="UP000298325">
    <property type="component" value="Unassembled WGS sequence"/>
</dbReference>
<proteinExistence type="predicted"/>
<dbReference type="PANTHER" id="PTHR34801:SF6">
    <property type="entry name" value="SLL1620 PROTEIN"/>
    <property type="match status" value="1"/>
</dbReference>
<reference evidence="1 2" key="1">
    <citation type="submission" date="2019-04" db="EMBL/GenBank/DDBJ databases">
        <authorList>
            <person name="Park S."/>
            <person name="Yoon J.-H."/>
        </authorList>
    </citation>
    <scope>NUCLEOTIDE SEQUENCE [LARGE SCALE GENOMIC DNA]</scope>
    <source>
        <strain evidence="1 2">HJM-18</strain>
    </source>
</reference>
<dbReference type="OrthoDB" id="9793534at2"/>
<comment type="caution">
    <text evidence="1">The sequence shown here is derived from an EMBL/GenBank/DDBJ whole genome shotgun (WGS) entry which is preliminary data.</text>
</comment>
<evidence type="ECO:0000313" key="2">
    <source>
        <dbReference type="Proteomes" id="UP000298325"/>
    </source>
</evidence>
<name>A0A4Z1C1Z1_9GAMM</name>
<dbReference type="RefSeq" id="WP_135802842.1">
    <property type="nucleotide sequence ID" value="NZ_SRPF01000002.1"/>
</dbReference>
<organism evidence="1 2">
    <name type="scientific">Marinobacter confluentis</name>
    <dbReference type="NCBI Taxonomy" id="1697557"/>
    <lineage>
        <taxon>Bacteria</taxon>
        <taxon>Pseudomonadati</taxon>
        <taxon>Pseudomonadota</taxon>
        <taxon>Gammaproteobacteria</taxon>
        <taxon>Pseudomonadales</taxon>
        <taxon>Marinobacteraceae</taxon>
        <taxon>Marinobacter</taxon>
    </lineage>
</organism>
<evidence type="ECO:0000313" key="1">
    <source>
        <dbReference type="EMBL" id="TGN40181.1"/>
    </source>
</evidence>
<dbReference type="InterPro" id="IPR010865">
    <property type="entry name" value="DUF1499"/>
</dbReference>
<accession>A0A4Z1C1Z1</accession>
<dbReference type="PIRSF" id="PIRSF026426">
    <property type="entry name" value="DUF1499"/>
    <property type="match status" value="1"/>
</dbReference>